<evidence type="ECO:0008006" key="3">
    <source>
        <dbReference type="Google" id="ProtNLM"/>
    </source>
</evidence>
<gene>
    <name evidence="1" type="ORF">C461_10583</name>
</gene>
<organism evidence="1 2">
    <name type="scientific">Halorubrum aidingense JCM 13560</name>
    <dbReference type="NCBI Taxonomy" id="1230454"/>
    <lineage>
        <taxon>Archaea</taxon>
        <taxon>Methanobacteriati</taxon>
        <taxon>Methanobacteriota</taxon>
        <taxon>Stenosarchaea group</taxon>
        <taxon>Halobacteria</taxon>
        <taxon>Halobacteriales</taxon>
        <taxon>Haloferacaceae</taxon>
        <taxon>Halorubrum</taxon>
    </lineage>
</organism>
<comment type="caution">
    <text evidence="1">The sequence shown here is derived from an EMBL/GenBank/DDBJ whole genome shotgun (WGS) entry which is preliminary data.</text>
</comment>
<dbReference type="RefSeq" id="WP_008001055.1">
    <property type="nucleotide sequence ID" value="NZ_AOJI01000026.1"/>
</dbReference>
<sequence>MESSERWSLRLDDGVLVVEFPHGTGLSPADGEGLLDRWRTLARERQVDALVLVVRTTRPCSDAGRRTLQLAAQIAVEHGVTRFAVVAERPKRRYLERTMDIDGVEAEPFNDAAAALRWAKCQSKPCPPIESPS</sequence>
<name>M0PCC7_9EURY</name>
<keyword evidence="2" id="KW-1185">Reference proteome</keyword>
<dbReference type="AlphaFoldDB" id="M0PCC7"/>
<dbReference type="OrthoDB" id="328869at2157"/>
<accession>M0PCC7</accession>
<reference evidence="1 2" key="1">
    <citation type="journal article" date="2014" name="PLoS Genet.">
        <title>Phylogenetically driven sequencing of extremely halophilic archaea reveals strategies for static and dynamic osmo-response.</title>
        <authorList>
            <person name="Becker E.A."/>
            <person name="Seitzer P.M."/>
            <person name="Tritt A."/>
            <person name="Larsen D."/>
            <person name="Krusor M."/>
            <person name="Yao A.I."/>
            <person name="Wu D."/>
            <person name="Madern D."/>
            <person name="Eisen J.A."/>
            <person name="Darling A.E."/>
            <person name="Facciotti M.T."/>
        </authorList>
    </citation>
    <scope>NUCLEOTIDE SEQUENCE [LARGE SCALE GENOMIC DNA]</scope>
    <source>
        <strain evidence="1 2">JCM 13560</strain>
    </source>
</reference>
<evidence type="ECO:0000313" key="1">
    <source>
        <dbReference type="EMBL" id="EMA66480.1"/>
    </source>
</evidence>
<dbReference type="EMBL" id="AOJI01000026">
    <property type="protein sequence ID" value="EMA66480.1"/>
    <property type="molecule type" value="Genomic_DNA"/>
</dbReference>
<dbReference type="Proteomes" id="UP000011575">
    <property type="component" value="Unassembled WGS sequence"/>
</dbReference>
<dbReference type="PATRIC" id="fig|1230454.4.peg.2131"/>
<dbReference type="STRING" id="1230454.C461_10583"/>
<evidence type="ECO:0000313" key="2">
    <source>
        <dbReference type="Proteomes" id="UP000011575"/>
    </source>
</evidence>
<proteinExistence type="predicted"/>
<protein>
    <recommendedName>
        <fullName evidence="3">STAS/SEC14 domain-containing protein</fullName>
    </recommendedName>
</protein>